<dbReference type="STRING" id="1817863.A2Y62_06675"/>
<evidence type="ECO:0000256" key="3">
    <source>
        <dbReference type="ARBA" id="ARBA00007931"/>
    </source>
</evidence>
<keyword evidence="6" id="KW-0378">Hydrolase</keyword>
<dbReference type="PANTHER" id="PTHR31412">
    <property type="entry name" value="ZINC METALLOPROTEASE EGY1"/>
    <property type="match status" value="1"/>
</dbReference>
<evidence type="ECO:0000256" key="9">
    <source>
        <dbReference type="ARBA" id="ARBA00023136"/>
    </source>
</evidence>
<evidence type="ECO:0000256" key="8">
    <source>
        <dbReference type="ARBA" id="ARBA00022989"/>
    </source>
</evidence>
<dbReference type="Pfam" id="PF02163">
    <property type="entry name" value="Peptidase_M50"/>
    <property type="match status" value="1"/>
</dbReference>
<dbReference type="CDD" id="cd06160">
    <property type="entry name" value="S2P-M50_like_2"/>
    <property type="match status" value="1"/>
</dbReference>
<dbReference type="InterPro" id="IPR044838">
    <property type="entry name" value="EGY1-like"/>
</dbReference>
<feature type="transmembrane region" description="Helical" evidence="10">
    <location>
        <begin position="101"/>
        <end position="123"/>
    </location>
</feature>
<accession>A0A1F5VM72</accession>
<evidence type="ECO:0000256" key="2">
    <source>
        <dbReference type="ARBA" id="ARBA00004141"/>
    </source>
</evidence>
<evidence type="ECO:0000256" key="5">
    <source>
        <dbReference type="ARBA" id="ARBA00022692"/>
    </source>
</evidence>
<feature type="transmembrane region" description="Helical" evidence="10">
    <location>
        <begin position="14"/>
        <end position="37"/>
    </location>
</feature>
<proteinExistence type="inferred from homology"/>
<feature type="transmembrane region" description="Helical" evidence="10">
    <location>
        <begin position="288"/>
        <end position="307"/>
    </location>
</feature>
<keyword evidence="7" id="KW-0809">Transit peptide</keyword>
<dbReference type="GO" id="GO:0008233">
    <property type="term" value="F:peptidase activity"/>
    <property type="evidence" value="ECO:0007669"/>
    <property type="project" value="UniProtKB-KW"/>
</dbReference>
<protein>
    <recommendedName>
        <fullName evidence="11">Peptidase M50 domain-containing protein</fullName>
    </recommendedName>
</protein>
<keyword evidence="4" id="KW-0645">Protease</keyword>
<evidence type="ECO:0000259" key="11">
    <source>
        <dbReference type="Pfam" id="PF02163"/>
    </source>
</evidence>
<comment type="subcellular location">
    <subcellularLocation>
        <location evidence="2">Membrane</location>
        <topology evidence="2">Multi-pass membrane protein</topology>
    </subcellularLocation>
</comment>
<feature type="transmembrane region" description="Helical" evidence="10">
    <location>
        <begin position="198"/>
        <end position="219"/>
    </location>
</feature>
<dbReference type="InterPro" id="IPR008915">
    <property type="entry name" value="Peptidase_M50"/>
</dbReference>
<keyword evidence="9 10" id="KW-0472">Membrane</keyword>
<name>A0A1F5VM72_9BACT</name>
<feature type="transmembrane region" description="Helical" evidence="10">
    <location>
        <begin position="240"/>
        <end position="268"/>
    </location>
</feature>
<reference evidence="12 13" key="1">
    <citation type="journal article" date="2016" name="Nat. Commun.">
        <title>Thousands of microbial genomes shed light on interconnected biogeochemical processes in an aquifer system.</title>
        <authorList>
            <person name="Anantharaman K."/>
            <person name="Brown C.T."/>
            <person name="Hug L.A."/>
            <person name="Sharon I."/>
            <person name="Castelle C.J."/>
            <person name="Probst A.J."/>
            <person name="Thomas B.C."/>
            <person name="Singh A."/>
            <person name="Wilkins M.J."/>
            <person name="Karaoz U."/>
            <person name="Brodie E.L."/>
            <person name="Williams K.H."/>
            <person name="Hubbard S.S."/>
            <person name="Banfield J.F."/>
        </authorList>
    </citation>
    <scope>NUCLEOTIDE SEQUENCE [LARGE SCALE GENOMIC DNA]</scope>
</reference>
<keyword evidence="5 10" id="KW-0812">Transmembrane</keyword>
<evidence type="ECO:0000313" key="12">
    <source>
        <dbReference type="EMBL" id="OGF64513.1"/>
    </source>
</evidence>
<dbReference type="PANTHER" id="PTHR31412:SF0">
    <property type="entry name" value="ZINC METALLOPROTEASE EGY1, CHLOROPLASTIC-RELATED"/>
    <property type="match status" value="1"/>
</dbReference>
<comment type="cofactor">
    <cofactor evidence="1">
        <name>Zn(2+)</name>
        <dbReference type="ChEBI" id="CHEBI:29105"/>
    </cofactor>
</comment>
<comment type="caution">
    <text evidence="12">The sequence shown here is derived from an EMBL/GenBank/DDBJ whole genome shotgun (WGS) entry which is preliminary data.</text>
</comment>
<comment type="similarity">
    <text evidence="3">Belongs to the peptidase M50B family.</text>
</comment>
<evidence type="ECO:0000256" key="10">
    <source>
        <dbReference type="SAM" id="Phobius"/>
    </source>
</evidence>
<evidence type="ECO:0000256" key="7">
    <source>
        <dbReference type="ARBA" id="ARBA00022946"/>
    </source>
</evidence>
<evidence type="ECO:0000256" key="6">
    <source>
        <dbReference type="ARBA" id="ARBA00022801"/>
    </source>
</evidence>
<dbReference type="GO" id="GO:0016020">
    <property type="term" value="C:membrane"/>
    <property type="evidence" value="ECO:0007669"/>
    <property type="project" value="UniProtKB-SubCell"/>
</dbReference>
<feature type="domain" description="Peptidase M50" evidence="11">
    <location>
        <begin position="82"/>
        <end position="251"/>
    </location>
</feature>
<evidence type="ECO:0000256" key="4">
    <source>
        <dbReference type="ARBA" id="ARBA00022670"/>
    </source>
</evidence>
<dbReference type="Proteomes" id="UP000178943">
    <property type="component" value="Unassembled WGS sequence"/>
</dbReference>
<evidence type="ECO:0000256" key="1">
    <source>
        <dbReference type="ARBA" id="ARBA00001947"/>
    </source>
</evidence>
<evidence type="ECO:0000313" key="13">
    <source>
        <dbReference type="Proteomes" id="UP000178943"/>
    </source>
</evidence>
<gene>
    <name evidence="12" type="ORF">A2Y62_06675</name>
</gene>
<feature type="transmembrane region" description="Helical" evidence="10">
    <location>
        <begin position="135"/>
        <end position="157"/>
    </location>
</feature>
<organism evidence="12 13">
    <name type="scientific">Candidatus Fischerbacteria bacterium RBG_13_37_8</name>
    <dbReference type="NCBI Taxonomy" id="1817863"/>
    <lineage>
        <taxon>Bacteria</taxon>
        <taxon>Candidatus Fischeribacteriota</taxon>
    </lineage>
</organism>
<dbReference type="EMBL" id="MFGW01000136">
    <property type="protein sequence ID" value="OGF64513.1"/>
    <property type="molecule type" value="Genomic_DNA"/>
</dbReference>
<sequence>MRRELINKIISKPIINLVLLIVTFFTTTLMGLIQWSYSFFVYKGTISLTFFESPDTGFFNHYYNLLAQNSFMVTESLKYSGALLIFLLAHELGHYLACRYYGVQATLPFLIPIPAGFGTLGAIIKIRAPIPNKKVLFDIGIAGPLAGFAALLPALYYGMSKSIYVARVPMDSLYFGEPILWKFMEKLLYPDLGGNLELAVHPVTFAAWFGLLATSLNLMPLGQLDGGHIAYALFGRKAFIMYKIFFVFILLLFFAWPYWLVWVIVGWFIGLKHPPVMDETEPVGRGRIILAIIAALILIVSFIVIPVEFK</sequence>
<dbReference type="GO" id="GO:0006508">
    <property type="term" value="P:proteolysis"/>
    <property type="evidence" value="ECO:0007669"/>
    <property type="project" value="UniProtKB-KW"/>
</dbReference>
<keyword evidence="8 10" id="KW-1133">Transmembrane helix</keyword>
<dbReference type="AlphaFoldDB" id="A0A1F5VM72"/>